<dbReference type="RefSeq" id="WP_210869730.1">
    <property type="nucleotide sequence ID" value="NZ_JAGPNL010000001.1"/>
</dbReference>
<sequence>MPAAASASPPAAARADEAAVGAALADVARYGGFFALTVGGPAEGWHPVGASYARGFADLARAVAERHRAPEPRVGLSIAHLGHVARLWSPALACVLVHGIVPDLAALQRADDGPALRLPRAAGWHAAALPDPAGALAGQVHHHLRAFAAGPHLRIAHRLLDGNAASALAEAARALLAAHPDRREGLTALTADLLGRPPLTGTGRLTGADLAFRRRSCCLYYRAPAGRPCGDCCLTARDGGR</sequence>
<dbReference type="EMBL" id="JAGPNL010000001">
    <property type="protein sequence ID" value="MBQ0825981.1"/>
    <property type="molecule type" value="Genomic_DNA"/>
</dbReference>
<dbReference type="AlphaFoldDB" id="A0A940XG38"/>
<gene>
    <name evidence="1" type="ORF">J5Y05_05580</name>
</gene>
<comment type="caution">
    <text evidence="1">The sequence shown here is derived from an EMBL/GenBank/DDBJ whole genome shotgun (WGS) entry which is preliminary data.</text>
</comment>
<keyword evidence="2" id="KW-1185">Reference proteome</keyword>
<protein>
    <submittedName>
        <fullName evidence="1">(2Fe-2S)-binding protein</fullName>
    </submittedName>
</protein>
<organism evidence="1 2">
    <name type="scientific">Streptomyces tagetis</name>
    <dbReference type="NCBI Taxonomy" id="2820809"/>
    <lineage>
        <taxon>Bacteria</taxon>
        <taxon>Bacillati</taxon>
        <taxon>Actinomycetota</taxon>
        <taxon>Actinomycetes</taxon>
        <taxon>Kitasatosporales</taxon>
        <taxon>Streptomycetaceae</taxon>
        <taxon>Streptomyces</taxon>
    </lineage>
</organism>
<accession>A0A940XG38</accession>
<dbReference type="Proteomes" id="UP000677875">
    <property type="component" value="Unassembled WGS sequence"/>
</dbReference>
<evidence type="ECO:0000313" key="2">
    <source>
        <dbReference type="Proteomes" id="UP000677875"/>
    </source>
</evidence>
<name>A0A940XG38_9ACTN</name>
<reference evidence="1" key="1">
    <citation type="submission" date="2021-04" db="EMBL/GenBank/DDBJ databases">
        <title>Genome seq and assembly of Streptomyces sp. RG38.</title>
        <authorList>
            <person name="Chhetri G."/>
        </authorList>
    </citation>
    <scope>NUCLEOTIDE SEQUENCE</scope>
    <source>
        <strain evidence="1">RG38</strain>
    </source>
</reference>
<evidence type="ECO:0000313" key="1">
    <source>
        <dbReference type="EMBL" id="MBQ0825981.1"/>
    </source>
</evidence>
<proteinExistence type="predicted"/>